<dbReference type="EMBL" id="BAAATD010000012">
    <property type="protein sequence ID" value="GAA2625639.1"/>
    <property type="molecule type" value="Genomic_DNA"/>
</dbReference>
<reference evidence="4 5" key="1">
    <citation type="journal article" date="2019" name="Int. J. Syst. Evol. Microbiol.">
        <title>The Global Catalogue of Microorganisms (GCM) 10K type strain sequencing project: providing services to taxonomists for standard genome sequencing and annotation.</title>
        <authorList>
            <consortium name="The Broad Institute Genomics Platform"/>
            <consortium name="The Broad Institute Genome Sequencing Center for Infectious Disease"/>
            <person name="Wu L."/>
            <person name="Ma J."/>
        </authorList>
    </citation>
    <scope>NUCLEOTIDE SEQUENCE [LARGE SCALE GENOMIC DNA]</scope>
    <source>
        <strain evidence="4 5">JCM 6833</strain>
    </source>
</reference>
<gene>
    <name evidence="4" type="ORF">GCM10010411_72990</name>
</gene>
<protein>
    <recommendedName>
        <fullName evidence="3">Tryptophan synthase beta chain-like PALP domain-containing protein</fullName>
    </recommendedName>
</protein>
<keyword evidence="5" id="KW-1185">Reference proteome</keyword>
<feature type="domain" description="Tryptophan synthase beta chain-like PALP" evidence="3">
    <location>
        <begin position="58"/>
        <end position="148"/>
    </location>
</feature>
<comment type="caution">
    <text evidence="4">The sequence shown here is derived from an EMBL/GenBank/DDBJ whole genome shotgun (WGS) entry which is preliminary data.</text>
</comment>
<comment type="cofactor">
    <cofactor evidence="1">
        <name>pyridoxal 5'-phosphate</name>
        <dbReference type="ChEBI" id="CHEBI:597326"/>
    </cofactor>
</comment>
<sequence length="208" mass="21818">MDNSINALPAREPLNVPFTVEADRVMAMPPASRSGRLRPGAPSTSGTFGLGLAMAGMAYGHPIVPVGDPGMEPLQDARRLRVAELVAEVPGAYCPDQYNNPDNVEAYASLAHELLERFRRIDVLVCAVRTGGHSAGVARAARTVAGAARGLDRFHSVRAAGPAPVDAWAGFQHLPAQCRVRVVLRGALGQSGRSCVGAQAAGAWECSE</sequence>
<organism evidence="4 5">
    <name type="scientific">Actinomadura fulvescens</name>
    <dbReference type="NCBI Taxonomy" id="46160"/>
    <lineage>
        <taxon>Bacteria</taxon>
        <taxon>Bacillati</taxon>
        <taxon>Actinomycetota</taxon>
        <taxon>Actinomycetes</taxon>
        <taxon>Streptosporangiales</taxon>
        <taxon>Thermomonosporaceae</taxon>
        <taxon>Actinomadura</taxon>
    </lineage>
</organism>
<evidence type="ECO:0000256" key="1">
    <source>
        <dbReference type="ARBA" id="ARBA00001933"/>
    </source>
</evidence>
<dbReference type="RefSeq" id="WP_344547054.1">
    <property type="nucleotide sequence ID" value="NZ_BAAATD010000012.1"/>
</dbReference>
<dbReference type="InterPro" id="IPR001926">
    <property type="entry name" value="TrpB-like_PALP"/>
</dbReference>
<evidence type="ECO:0000256" key="2">
    <source>
        <dbReference type="ARBA" id="ARBA00022898"/>
    </source>
</evidence>
<proteinExistence type="predicted"/>
<dbReference type="SUPFAM" id="SSF53686">
    <property type="entry name" value="Tryptophan synthase beta subunit-like PLP-dependent enzymes"/>
    <property type="match status" value="1"/>
</dbReference>
<dbReference type="Proteomes" id="UP001501509">
    <property type="component" value="Unassembled WGS sequence"/>
</dbReference>
<dbReference type="InterPro" id="IPR036052">
    <property type="entry name" value="TrpB-like_PALP_sf"/>
</dbReference>
<dbReference type="Gene3D" id="3.40.50.1100">
    <property type="match status" value="2"/>
</dbReference>
<keyword evidence="2" id="KW-0663">Pyridoxal phosphate</keyword>
<evidence type="ECO:0000313" key="4">
    <source>
        <dbReference type="EMBL" id="GAA2625639.1"/>
    </source>
</evidence>
<evidence type="ECO:0000259" key="3">
    <source>
        <dbReference type="Pfam" id="PF00291"/>
    </source>
</evidence>
<evidence type="ECO:0000313" key="5">
    <source>
        <dbReference type="Proteomes" id="UP001501509"/>
    </source>
</evidence>
<name>A0ABN3QG96_9ACTN</name>
<accession>A0ABN3QG96</accession>
<dbReference type="Pfam" id="PF00291">
    <property type="entry name" value="PALP"/>
    <property type="match status" value="1"/>
</dbReference>